<accession>A0A5D0QXW9</accession>
<comment type="caution">
    <text evidence="1">The sequence shown here is derived from an EMBL/GenBank/DDBJ whole genome shotgun (WGS) entry which is preliminary data.</text>
</comment>
<dbReference type="RefSeq" id="WP_148405388.1">
    <property type="nucleotide sequence ID" value="NZ_VSKK01000006.1"/>
</dbReference>
<dbReference type="Proteomes" id="UP000323720">
    <property type="component" value="Unassembled WGS sequence"/>
</dbReference>
<gene>
    <name evidence="1" type="ORF">ES674_15005</name>
</gene>
<evidence type="ECO:0000313" key="2">
    <source>
        <dbReference type="Proteomes" id="UP000323720"/>
    </source>
</evidence>
<evidence type="ECO:0000313" key="1">
    <source>
        <dbReference type="EMBL" id="TYB74057.1"/>
    </source>
</evidence>
<sequence length="323" mass="37939">MNVEDILENINIWKKEPFYENYYRAGVYHKRILDLLNLDNLEDLKNYFIKLKTPNQIDLKTNTEFLEIKEEERKLQTLYKESEGKYTHQFTGLSSYHYEDQLDANEEQQKPFYAIAKKDEIANAPHKWMTDFFFGHYKGAWQREDMADFDQFLTKFRRTKILIKQKGKLIKNWNALVLKALTYTGYDIIIKNNRNSYGIDKDSFQILSAHLLPLQTAVIAKNYRLDELGCVQLDLKNGIMAALEITEMPLKTNFNEVELGEIKSTQPISYSGYDNSLYVLNSLTLFFEGYQFKFEFEAFAVLSNGFNTNQNAAARLYDNIIDD</sequence>
<organism evidence="1 2">
    <name type="scientific">Bizionia myxarmorum</name>
    <dbReference type="NCBI Taxonomy" id="291186"/>
    <lineage>
        <taxon>Bacteria</taxon>
        <taxon>Pseudomonadati</taxon>
        <taxon>Bacteroidota</taxon>
        <taxon>Flavobacteriia</taxon>
        <taxon>Flavobacteriales</taxon>
        <taxon>Flavobacteriaceae</taxon>
        <taxon>Bizionia</taxon>
    </lineage>
</organism>
<name>A0A5D0QXW9_9FLAO</name>
<dbReference type="EMBL" id="VSKK01000006">
    <property type="protein sequence ID" value="TYB74057.1"/>
    <property type="molecule type" value="Genomic_DNA"/>
</dbReference>
<reference evidence="1 2" key="1">
    <citation type="submission" date="2019-08" db="EMBL/GenBank/DDBJ databases">
        <title>Genomes of Antarctic Bizionia species.</title>
        <authorList>
            <person name="Bowman J.P."/>
        </authorList>
    </citation>
    <scope>NUCLEOTIDE SEQUENCE [LARGE SCALE GENOMIC DNA]</scope>
    <source>
        <strain evidence="1 2">ADA-4</strain>
    </source>
</reference>
<keyword evidence="2" id="KW-1185">Reference proteome</keyword>
<dbReference type="AlphaFoldDB" id="A0A5D0QXW9"/>
<protein>
    <submittedName>
        <fullName evidence="1">Uncharacterized protein</fullName>
    </submittedName>
</protein>
<proteinExistence type="predicted"/>